<dbReference type="Proteomes" id="UP000886841">
    <property type="component" value="Unassembled WGS sequence"/>
</dbReference>
<evidence type="ECO:0000256" key="11">
    <source>
        <dbReference type="PIRSR" id="PIRSR005096-3"/>
    </source>
</evidence>
<dbReference type="InterPro" id="IPR014718">
    <property type="entry name" value="GH-type_carb-bd"/>
</dbReference>
<dbReference type="GO" id="GO:0006006">
    <property type="term" value="P:glucose metabolic process"/>
    <property type="evidence" value="ECO:0007669"/>
    <property type="project" value="TreeGrafter"/>
</dbReference>
<protein>
    <recommendedName>
        <fullName evidence="5 8">Aldose 1-epimerase</fullName>
        <ecNumber evidence="4 8">5.1.3.3</ecNumber>
    </recommendedName>
</protein>
<feature type="binding site" evidence="11">
    <location>
        <begin position="78"/>
        <end position="79"/>
    </location>
    <ligand>
        <name>beta-D-galactose</name>
        <dbReference type="ChEBI" id="CHEBI:27667"/>
    </ligand>
</feature>
<evidence type="ECO:0000256" key="6">
    <source>
        <dbReference type="ARBA" id="ARBA00023235"/>
    </source>
</evidence>
<dbReference type="CDD" id="cd09019">
    <property type="entry name" value="galactose_mutarotase_like"/>
    <property type="match status" value="1"/>
</dbReference>
<dbReference type="InterPro" id="IPR047215">
    <property type="entry name" value="Galactose_mutarotase-like"/>
</dbReference>
<dbReference type="InterPro" id="IPR011013">
    <property type="entry name" value="Gal_mutarotase_sf_dom"/>
</dbReference>
<evidence type="ECO:0000256" key="1">
    <source>
        <dbReference type="ARBA" id="ARBA00001614"/>
    </source>
</evidence>
<gene>
    <name evidence="12" type="ORF">IAB98_00750</name>
</gene>
<dbReference type="NCBIfam" id="NF008277">
    <property type="entry name" value="PRK11055.1"/>
    <property type="match status" value="1"/>
</dbReference>
<evidence type="ECO:0000313" key="13">
    <source>
        <dbReference type="Proteomes" id="UP000886841"/>
    </source>
</evidence>
<accession>A0A9D1EI13</accession>
<dbReference type="SUPFAM" id="SSF74650">
    <property type="entry name" value="Galactose mutarotase-like"/>
    <property type="match status" value="1"/>
</dbReference>
<reference evidence="12" key="2">
    <citation type="journal article" date="2021" name="PeerJ">
        <title>Extensive microbial diversity within the chicken gut microbiome revealed by metagenomics and culture.</title>
        <authorList>
            <person name="Gilroy R."/>
            <person name="Ravi A."/>
            <person name="Getino M."/>
            <person name="Pursley I."/>
            <person name="Horton D.L."/>
            <person name="Alikhan N.F."/>
            <person name="Baker D."/>
            <person name="Gharbi K."/>
            <person name="Hall N."/>
            <person name="Watson M."/>
            <person name="Adriaenssens E.M."/>
            <person name="Foster-Nyarko E."/>
            <person name="Jarju S."/>
            <person name="Secka A."/>
            <person name="Antonio M."/>
            <person name="Oren A."/>
            <person name="Chaudhuri R.R."/>
            <person name="La Ragione R."/>
            <person name="Hildebrand F."/>
            <person name="Pallen M.J."/>
        </authorList>
    </citation>
    <scope>NUCLEOTIDE SEQUENCE</scope>
    <source>
        <strain evidence="12">ChiSxjej1B13-7041</strain>
    </source>
</reference>
<evidence type="ECO:0000256" key="7">
    <source>
        <dbReference type="ARBA" id="ARBA00023277"/>
    </source>
</evidence>
<comment type="catalytic activity">
    <reaction evidence="1 8">
        <text>alpha-D-glucose = beta-D-glucose</text>
        <dbReference type="Rhea" id="RHEA:10264"/>
        <dbReference type="ChEBI" id="CHEBI:15903"/>
        <dbReference type="ChEBI" id="CHEBI:17925"/>
        <dbReference type="EC" id="5.1.3.3"/>
    </reaction>
</comment>
<evidence type="ECO:0000256" key="2">
    <source>
        <dbReference type="ARBA" id="ARBA00005028"/>
    </source>
</evidence>
<feature type="active site" description="Proton donor" evidence="9">
    <location>
        <position position="174"/>
    </location>
</feature>
<dbReference type="EMBL" id="DVHU01000008">
    <property type="protein sequence ID" value="HIR91934.1"/>
    <property type="molecule type" value="Genomic_DNA"/>
</dbReference>
<dbReference type="InterPro" id="IPR008183">
    <property type="entry name" value="Aldose_1/G6P_1-epimerase"/>
</dbReference>
<comment type="similarity">
    <text evidence="3 8">Belongs to the aldose epimerase family.</text>
</comment>
<name>A0A9D1EI13_9FIRM</name>
<dbReference type="GO" id="GO:0005737">
    <property type="term" value="C:cytoplasm"/>
    <property type="evidence" value="ECO:0007669"/>
    <property type="project" value="TreeGrafter"/>
</dbReference>
<sequence length="345" mass="38145">MGKVLFGVLPDGREVYAFDLENTKGMKMRVIEYGAILTSLEVFDREGQLRDVVLGYDRLEDYMVNGCFFGSTIGRSGNRIQGACFQLGDRQVKLTPNEGENNLHSGPEGFEKKLWKGEQQGNSVKFSRVSPDGENGFPGNFQISVTYTLTEDNQVEIAYQGSCDQDTVANLTNHSYFNLAGHESGAALNQLVKIFAGSYTPVDNASIPTGEIASVEGTPMDFREEKEIGRDIEADFSQLKATGGYDHNYVLDKPLGTYGPMAEAWCRESGIYMKAYTDCPGVQFYAGNFIENETGKGGAFYPARSGYCFESQYYPNAVNVPAFPSPVLKAGETYRSKTAYQFFVR</sequence>
<dbReference type="AlphaFoldDB" id="A0A9D1EI13"/>
<dbReference type="GO" id="GO:0033499">
    <property type="term" value="P:galactose catabolic process via UDP-galactose, Leloir pathway"/>
    <property type="evidence" value="ECO:0007669"/>
    <property type="project" value="TreeGrafter"/>
</dbReference>
<evidence type="ECO:0000256" key="8">
    <source>
        <dbReference type="PIRNR" id="PIRNR005096"/>
    </source>
</evidence>
<evidence type="ECO:0000256" key="5">
    <source>
        <dbReference type="ARBA" id="ARBA00014165"/>
    </source>
</evidence>
<dbReference type="PANTHER" id="PTHR10091:SF0">
    <property type="entry name" value="GALACTOSE MUTAROTASE"/>
    <property type="match status" value="1"/>
</dbReference>
<keyword evidence="6 8" id="KW-0413">Isomerase</keyword>
<evidence type="ECO:0000256" key="9">
    <source>
        <dbReference type="PIRSR" id="PIRSR005096-1"/>
    </source>
</evidence>
<dbReference type="PROSITE" id="PS00545">
    <property type="entry name" value="ALDOSE_1_EPIMERASE"/>
    <property type="match status" value="1"/>
</dbReference>
<keyword evidence="7 8" id="KW-0119">Carbohydrate metabolism</keyword>
<evidence type="ECO:0000256" key="10">
    <source>
        <dbReference type="PIRSR" id="PIRSR005096-2"/>
    </source>
</evidence>
<dbReference type="PANTHER" id="PTHR10091">
    <property type="entry name" value="ALDOSE-1-EPIMERASE"/>
    <property type="match status" value="1"/>
</dbReference>
<dbReference type="InterPro" id="IPR015443">
    <property type="entry name" value="Aldose_1-epimerase"/>
</dbReference>
<dbReference type="Pfam" id="PF01263">
    <property type="entry name" value="Aldose_epim"/>
    <property type="match status" value="1"/>
</dbReference>
<dbReference type="EC" id="5.1.3.3" evidence="4 8"/>
<dbReference type="GO" id="GO:0030246">
    <property type="term" value="F:carbohydrate binding"/>
    <property type="evidence" value="ECO:0007669"/>
    <property type="project" value="InterPro"/>
</dbReference>
<evidence type="ECO:0000256" key="3">
    <source>
        <dbReference type="ARBA" id="ARBA00006206"/>
    </source>
</evidence>
<feature type="binding site" evidence="10">
    <location>
        <position position="246"/>
    </location>
    <ligand>
        <name>beta-D-galactose</name>
        <dbReference type="ChEBI" id="CHEBI:27667"/>
    </ligand>
</feature>
<proteinExistence type="inferred from homology"/>
<organism evidence="12 13">
    <name type="scientific">Candidatus Egerieimonas intestinavium</name>
    <dbReference type="NCBI Taxonomy" id="2840777"/>
    <lineage>
        <taxon>Bacteria</taxon>
        <taxon>Bacillati</taxon>
        <taxon>Bacillota</taxon>
        <taxon>Clostridia</taxon>
        <taxon>Lachnospirales</taxon>
        <taxon>Lachnospiraceae</taxon>
        <taxon>Lachnospiraceae incertae sedis</taxon>
        <taxon>Candidatus Egerieimonas</taxon>
    </lineage>
</organism>
<dbReference type="PIRSF" id="PIRSF005096">
    <property type="entry name" value="GALM"/>
    <property type="match status" value="1"/>
</dbReference>
<dbReference type="Gene3D" id="2.70.98.10">
    <property type="match status" value="1"/>
</dbReference>
<reference evidence="12" key="1">
    <citation type="submission" date="2020-10" db="EMBL/GenBank/DDBJ databases">
        <authorList>
            <person name="Gilroy R."/>
        </authorList>
    </citation>
    <scope>NUCLEOTIDE SEQUENCE</scope>
    <source>
        <strain evidence="12">ChiSxjej1B13-7041</strain>
    </source>
</reference>
<comment type="caution">
    <text evidence="12">The sequence shown here is derived from an EMBL/GenBank/DDBJ whole genome shotgun (WGS) entry which is preliminary data.</text>
</comment>
<feature type="binding site" evidence="11">
    <location>
        <begin position="174"/>
        <end position="176"/>
    </location>
    <ligand>
        <name>beta-D-galactose</name>
        <dbReference type="ChEBI" id="CHEBI:27667"/>
    </ligand>
</feature>
<dbReference type="GO" id="GO:0004034">
    <property type="term" value="F:aldose 1-epimerase activity"/>
    <property type="evidence" value="ECO:0007669"/>
    <property type="project" value="UniProtKB-EC"/>
</dbReference>
<dbReference type="InterPro" id="IPR018052">
    <property type="entry name" value="Ald1_epimerase_CS"/>
</dbReference>
<comment type="pathway">
    <text evidence="2 8">Carbohydrate metabolism; hexose metabolism.</text>
</comment>
<feature type="active site" description="Proton acceptor" evidence="9">
    <location>
        <position position="310"/>
    </location>
</feature>
<evidence type="ECO:0000313" key="12">
    <source>
        <dbReference type="EMBL" id="HIR91934.1"/>
    </source>
</evidence>
<evidence type="ECO:0000256" key="4">
    <source>
        <dbReference type="ARBA" id="ARBA00013185"/>
    </source>
</evidence>